<protein>
    <submittedName>
        <fullName evidence="6">Beta-glucosidase</fullName>
    </submittedName>
</protein>
<dbReference type="FunFam" id="2.60.40.10:FF:000495">
    <property type="entry name" value="Periplasmic beta-glucosidase"/>
    <property type="match status" value="1"/>
</dbReference>
<dbReference type="SMART" id="SM01217">
    <property type="entry name" value="Fn3_like"/>
    <property type="match status" value="1"/>
</dbReference>
<reference evidence="6 7" key="1">
    <citation type="journal article" date="2013" name="J. Microbiol.">
        <title>Mucilaginibacter ginsenosidivorax sp. nov., with ginsenoside converting activity isolated from sediment.</title>
        <authorList>
            <person name="Kim J.K."/>
            <person name="Choi T.E."/>
            <person name="Liu Q.M."/>
            <person name="Park H.Y."/>
            <person name="Yi T.H."/>
            <person name="Yoon M.H."/>
            <person name="Kim S.C."/>
            <person name="Im W.T."/>
        </authorList>
    </citation>
    <scope>NUCLEOTIDE SEQUENCE [LARGE SCALE GENOMIC DNA]</scope>
    <source>
        <strain evidence="6 7">KHI28</strain>
    </source>
</reference>
<keyword evidence="4" id="KW-0326">Glycosidase</keyword>
<dbReference type="Pfam" id="PF00933">
    <property type="entry name" value="Glyco_hydro_3"/>
    <property type="match status" value="1"/>
</dbReference>
<proteinExistence type="inferred from homology"/>
<accession>A0A5B8W9M9</accession>
<comment type="similarity">
    <text evidence="1 4">Belongs to the glycosyl hydrolase 3 family.</text>
</comment>
<evidence type="ECO:0000313" key="7">
    <source>
        <dbReference type="Proteomes" id="UP000321362"/>
    </source>
</evidence>
<feature type="domain" description="Fibronectin type III-like" evidence="5">
    <location>
        <begin position="636"/>
        <end position="707"/>
    </location>
</feature>
<dbReference type="InterPro" id="IPR019800">
    <property type="entry name" value="Glyco_hydro_3_AS"/>
</dbReference>
<dbReference type="PROSITE" id="PS00775">
    <property type="entry name" value="GLYCOSYL_HYDROL_F3"/>
    <property type="match status" value="1"/>
</dbReference>
<dbReference type="KEGG" id="mgk:FSB76_04510"/>
<dbReference type="EMBL" id="CP042437">
    <property type="protein sequence ID" value="QEC80401.1"/>
    <property type="molecule type" value="Genomic_DNA"/>
</dbReference>
<evidence type="ECO:0000313" key="6">
    <source>
        <dbReference type="EMBL" id="QEC80401.1"/>
    </source>
</evidence>
<dbReference type="InterPro" id="IPR036881">
    <property type="entry name" value="Glyco_hydro_3_C_sf"/>
</dbReference>
<dbReference type="InterPro" id="IPR036962">
    <property type="entry name" value="Glyco_hydro_3_N_sf"/>
</dbReference>
<dbReference type="Gene3D" id="3.40.50.1700">
    <property type="entry name" value="Glycoside hydrolase family 3 C-terminal domain"/>
    <property type="match status" value="1"/>
</dbReference>
<dbReference type="PANTHER" id="PTHR42715">
    <property type="entry name" value="BETA-GLUCOSIDASE"/>
    <property type="match status" value="1"/>
</dbReference>
<evidence type="ECO:0000256" key="3">
    <source>
        <dbReference type="ARBA" id="ARBA00023277"/>
    </source>
</evidence>
<dbReference type="GO" id="GO:0008422">
    <property type="term" value="F:beta-glucosidase activity"/>
    <property type="evidence" value="ECO:0007669"/>
    <property type="project" value="UniProtKB-ARBA"/>
</dbReference>
<dbReference type="Gene3D" id="2.60.40.10">
    <property type="entry name" value="Immunoglobulins"/>
    <property type="match status" value="1"/>
</dbReference>
<dbReference type="InterPro" id="IPR002772">
    <property type="entry name" value="Glyco_hydro_3_C"/>
</dbReference>
<evidence type="ECO:0000256" key="4">
    <source>
        <dbReference type="RuleBase" id="RU361161"/>
    </source>
</evidence>
<dbReference type="InterPro" id="IPR026891">
    <property type="entry name" value="Fn3-like"/>
</dbReference>
<organism evidence="6 7">
    <name type="scientific">Mucilaginibacter ginsenosidivorax</name>
    <dbReference type="NCBI Taxonomy" id="862126"/>
    <lineage>
        <taxon>Bacteria</taxon>
        <taxon>Pseudomonadati</taxon>
        <taxon>Bacteroidota</taxon>
        <taxon>Sphingobacteriia</taxon>
        <taxon>Sphingobacteriales</taxon>
        <taxon>Sphingobacteriaceae</taxon>
        <taxon>Mucilaginibacter</taxon>
    </lineage>
</organism>
<evidence type="ECO:0000256" key="2">
    <source>
        <dbReference type="ARBA" id="ARBA00022801"/>
    </source>
</evidence>
<dbReference type="Pfam" id="PF14310">
    <property type="entry name" value="Fn3-like"/>
    <property type="match status" value="1"/>
</dbReference>
<evidence type="ECO:0000256" key="1">
    <source>
        <dbReference type="ARBA" id="ARBA00005336"/>
    </source>
</evidence>
<keyword evidence="3" id="KW-0119">Carbohydrate metabolism</keyword>
<keyword evidence="2 4" id="KW-0378">Hydrolase</keyword>
<dbReference type="InterPro" id="IPR017853">
    <property type="entry name" value="GH"/>
</dbReference>
<dbReference type="InterPro" id="IPR050288">
    <property type="entry name" value="Cellulose_deg_GH3"/>
</dbReference>
<gene>
    <name evidence="6" type="ORF">FSB76_04510</name>
</gene>
<dbReference type="Proteomes" id="UP000321362">
    <property type="component" value="Chromosome"/>
</dbReference>
<dbReference type="Pfam" id="PF01915">
    <property type="entry name" value="Glyco_hydro_3_C"/>
    <property type="match status" value="1"/>
</dbReference>
<name>A0A5B8W9M9_9SPHI</name>
<dbReference type="AlphaFoldDB" id="A0A5B8W9M9"/>
<keyword evidence="7" id="KW-1185">Reference proteome</keyword>
<dbReference type="SUPFAM" id="SSF52279">
    <property type="entry name" value="Beta-D-glucan exohydrolase, C-terminal domain"/>
    <property type="match status" value="1"/>
</dbReference>
<sequence length="746" mass="80655">MTLEEKASLVVGGGLNIPPAMRKNKMFAGMVAQPGTLAANTVNPVPGTAGNTIAIPRLGIPCIVVNDGPAGLRMIGGFGGQKYKCTAFPVGTLLASSWDKDLIFKTGQAYGNDVLEYGVDILLAPGMNIQRNPLCGRNFEYYSEDPLLSGTIAAAMVNGIQSQGVGVSIKHFAANNQETDRQTVNTIASQRALREIYLEGFRVASRESHPWTVMSSYNLLNGKYTSENYDLLTTVLRKEWGYRGLVMSDWGAGKDAVAQMKAGNDLLMPGPNQVSTIIQAVQDGKLDEKVLDRNVEDILNLILKTPRFKNYKYSNKPNTVANAAMSREAATEGMILLKNTDSALPFTKKTKSVALFGNTSYQAYLGGSGSGYVAVAYSVNLIDGLKNAGYVTDEPLKEKYKTYMAENAPKGGDMIANIMGGKKRAPEMPVTDSLAEEMAGKYDIAIFTVGRNSGEGEDRNLDNDFNLSSAEIASINTICKAFHAKGKKVVVVLNIGGVIETASWKSNPDAILLAWQPGLEAGNAITDLLSGKVNPSGKLAQTFPVSYADVPSVKNFPGIEVKDDSTVKRKVVYEEGIYVGYRYYNTFKVKPAYEFGYGLSYTNFTYSNLKLSSTSFAGKIAISVDVKNTGKVAGKEVVQVYLKAPKGDLDKPAEELKAFAKTGLLKPGESQTLNFTINAKDLASFNTDQSAWVADPGRYEVKIGASSEDIKQTTSFTLNRRTIVEKVSNVLMLPLAVSELKSKNQK</sequence>
<dbReference type="SUPFAM" id="SSF51445">
    <property type="entry name" value="(Trans)glycosidases"/>
    <property type="match status" value="1"/>
</dbReference>
<evidence type="ECO:0000259" key="5">
    <source>
        <dbReference type="SMART" id="SM01217"/>
    </source>
</evidence>
<dbReference type="PANTHER" id="PTHR42715:SF10">
    <property type="entry name" value="BETA-GLUCOSIDASE"/>
    <property type="match status" value="1"/>
</dbReference>
<dbReference type="OrthoDB" id="9758670at2"/>
<dbReference type="GO" id="GO:0005975">
    <property type="term" value="P:carbohydrate metabolic process"/>
    <property type="evidence" value="ECO:0007669"/>
    <property type="project" value="InterPro"/>
</dbReference>
<dbReference type="PRINTS" id="PR00133">
    <property type="entry name" value="GLHYDRLASE3"/>
</dbReference>
<dbReference type="Gene3D" id="3.20.20.300">
    <property type="entry name" value="Glycoside hydrolase, family 3, N-terminal domain"/>
    <property type="match status" value="1"/>
</dbReference>
<dbReference type="InterPro" id="IPR001764">
    <property type="entry name" value="Glyco_hydro_3_N"/>
</dbReference>
<dbReference type="InterPro" id="IPR013783">
    <property type="entry name" value="Ig-like_fold"/>
</dbReference>